<organism evidence="10">
    <name type="scientific">Salmonella enterica</name>
    <name type="common">Salmonella choleraesuis</name>
    <dbReference type="NCBI Taxonomy" id="28901"/>
    <lineage>
        <taxon>Bacteria</taxon>
        <taxon>Pseudomonadati</taxon>
        <taxon>Pseudomonadota</taxon>
        <taxon>Gammaproteobacteria</taxon>
        <taxon>Enterobacterales</taxon>
        <taxon>Enterobacteriaceae</taxon>
        <taxon>Salmonella</taxon>
    </lineage>
</organism>
<name>A0A5T3CPN1_SALER</name>
<evidence type="ECO:0000256" key="8">
    <source>
        <dbReference type="PIRNR" id="PIRNR005353"/>
    </source>
</evidence>
<dbReference type="EMBL" id="AACXCE010000021">
    <property type="protein sequence ID" value="EAN1155080.1"/>
    <property type="molecule type" value="Genomic_DNA"/>
</dbReference>
<dbReference type="PIRSF" id="PIRSF005353">
    <property type="entry name" value="PbuG"/>
    <property type="match status" value="1"/>
</dbReference>
<evidence type="ECO:0000256" key="1">
    <source>
        <dbReference type="ARBA" id="ARBA00004651"/>
    </source>
</evidence>
<feature type="transmembrane region" description="Helical" evidence="9">
    <location>
        <begin position="371"/>
        <end position="391"/>
    </location>
</feature>
<feature type="transmembrane region" description="Helical" evidence="9">
    <location>
        <begin position="337"/>
        <end position="359"/>
    </location>
</feature>
<reference evidence="10" key="1">
    <citation type="submission" date="2018-09" db="EMBL/GenBank/DDBJ databases">
        <authorList>
            <consortium name="PulseNet: The National Subtyping Network for Foodborne Disease Surveillance"/>
            <person name="Tarr C.L."/>
            <person name="Trees E."/>
            <person name="Katz L.S."/>
            <person name="Carleton-Romer H.A."/>
            <person name="Stroika S."/>
            <person name="Kucerova Z."/>
            <person name="Roache K.F."/>
            <person name="Sabol A.L."/>
            <person name="Besser J."/>
            <person name="Gerner-Smidt P."/>
        </authorList>
    </citation>
    <scope>NUCLEOTIDE SEQUENCE</scope>
    <source>
        <strain evidence="10">PNUSAS055305</strain>
    </source>
</reference>
<dbReference type="InterPro" id="IPR006043">
    <property type="entry name" value="NCS2"/>
</dbReference>
<gene>
    <name evidence="10" type="ORF">D7I59_20710</name>
</gene>
<dbReference type="PANTHER" id="PTHR43337:SF1">
    <property type="entry name" value="XANTHINE_URACIL PERMEASE C887.17-RELATED"/>
    <property type="match status" value="1"/>
</dbReference>
<comment type="subcellular location">
    <subcellularLocation>
        <location evidence="1 8">Cell membrane</location>
        <topology evidence="1 8">Multi-pass membrane protein</topology>
    </subcellularLocation>
</comment>
<evidence type="ECO:0000313" key="10">
    <source>
        <dbReference type="EMBL" id="EAN1155080.1"/>
    </source>
</evidence>
<dbReference type="PANTHER" id="PTHR43337">
    <property type="entry name" value="XANTHINE/URACIL PERMEASE C887.17-RELATED"/>
    <property type="match status" value="1"/>
</dbReference>
<evidence type="ECO:0000256" key="2">
    <source>
        <dbReference type="ARBA" id="ARBA00005697"/>
    </source>
</evidence>
<feature type="transmembrane region" description="Helical" evidence="9">
    <location>
        <begin position="430"/>
        <end position="454"/>
    </location>
</feature>
<dbReference type="GO" id="GO:0005886">
    <property type="term" value="C:plasma membrane"/>
    <property type="evidence" value="ECO:0007669"/>
    <property type="project" value="UniProtKB-SubCell"/>
</dbReference>
<keyword evidence="3 8" id="KW-0813">Transport</keyword>
<feature type="transmembrane region" description="Helical" evidence="9">
    <location>
        <begin position="184"/>
        <end position="203"/>
    </location>
</feature>
<evidence type="ECO:0000256" key="3">
    <source>
        <dbReference type="ARBA" id="ARBA00022448"/>
    </source>
</evidence>
<sequence>MRGRNRCRTNKLSEKNYHTTAPGVAFWYRITANFPSFLRKLIMSQQHTTQASGQGMLERVFKLREHGTTARTEVIAGFTTFLTMVYIVFVNPQILGVAGIDTSAVFVTTCLIAAFGSILMGLFANLPVALAPAMGLNAFFAFVVVQAMGLPWQVGMGAIFWGAVGLLLLTIFRVRYWMIANIPVSLRVGITSGIGLFIGMMGLKNAGVIVANPETLVSIGNLTSHSVLLGVLGFFIIAILASRNIHAAVLVSIIVTTLLGWMMGDVHYNGIVSAPPSVTSVVGHVDLAGSFNLGLAGVIFSFMLVNLFDSSGTLIGVTDKAGLADEKGKFPRMKQALFVDSISSVTGAFVGTSSVTAYIESSSGVSVGGRTGLTAVVVGILFLLVIFLSPLAGMVPPYAAAGALIYVGVLMTSSLARVNWQDLTESVPAFITAVMMPFSFSITEGIALGFISYCVMKIGTGRLRDLSPCVVIVALLFVLKIVFIDAH</sequence>
<feature type="transmembrane region" description="Helical" evidence="9">
    <location>
        <begin position="130"/>
        <end position="148"/>
    </location>
</feature>
<keyword evidence="5 8" id="KW-0812">Transmembrane</keyword>
<feature type="transmembrane region" description="Helical" evidence="9">
    <location>
        <begin position="74"/>
        <end position="98"/>
    </location>
</feature>
<keyword evidence="7 8" id="KW-0472">Membrane</keyword>
<dbReference type="Pfam" id="PF00860">
    <property type="entry name" value="Xan_ur_permease"/>
    <property type="match status" value="1"/>
</dbReference>
<feature type="transmembrane region" description="Helical" evidence="9">
    <location>
        <begin position="466"/>
        <end position="484"/>
    </location>
</feature>
<dbReference type="AlphaFoldDB" id="A0A5T3CPN1"/>
<protein>
    <submittedName>
        <fullName evidence="10">NCS2 family permease</fullName>
    </submittedName>
</protein>
<comment type="caution">
    <text evidence="10">The sequence shown here is derived from an EMBL/GenBank/DDBJ whole genome shotgun (WGS) entry which is preliminary data.</text>
</comment>
<comment type="similarity">
    <text evidence="2 8">Belongs to the nucleobase:cation symporter-2 (NCS2) (TC 2.A.40) family. Azg-like subfamily.</text>
</comment>
<evidence type="ECO:0000256" key="7">
    <source>
        <dbReference type="ARBA" id="ARBA00023136"/>
    </source>
</evidence>
<accession>A0A5T3CPN1</accession>
<dbReference type="InterPro" id="IPR045018">
    <property type="entry name" value="Azg-like"/>
</dbReference>
<keyword evidence="6 8" id="KW-1133">Transmembrane helix</keyword>
<evidence type="ECO:0000256" key="5">
    <source>
        <dbReference type="ARBA" id="ARBA00022692"/>
    </source>
</evidence>
<evidence type="ECO:0000256" key="6">
    <source>
        <dbReference type="ARBA" id="ARBA00022989"/>
    </source>
</evidence>
<feature type="transmembrane region" description="Helical" evidence="9">
    <location>
        <begin position="248"/>
        <end position="268"/>
    </location>
</feature>
<proteinExistence type="inferred from homology"/>
<keyword evidence="4 8" id="KW-1003">Cell membrane</keyword>
<feature type="transmembrane region" description="Helical" evidence="9">
    <location>
        <begin position="104"/>
        <end position="123"/>
    </location>
</feature>
<dbReference type="GO" id="GO:0015207">
    <property type="term" value="F:adenine transmembrane transporter activity"/>
    <property type="evidence" value="ECO:0007669"/>
    <property type="project" value="TreeGrafter"/>
</dbReference>
<feature type="transmembrane region" description="Helical" evidence="9">
    <location>
        <begin position="223"/>
        <end position="241"/>
    </location>
</feature>
<dbReference type="InterPro" id="IPR026033">
    <property type="entry name" value="Azg-like_bact_archaea"/>
</dbReference>
<feature type="transmembrane region" description="Helical" evidence="9">
    <location>
        <begin position="154"/>
        <end position="172"/>
    </location>
</feature>
<evidence type="ECO:0000256" key="4">
    <source>
        <dbReference type="ARBA" id="ARBA00022475"/>
    </source>
</evidence>
<evidence type="ECO:0000256" key="9">
    <source>
        <dbReference type="SAM" id="Phobius"/>
    </source>
</evidence>
<feature type="transmembrane region" description="Helical" evidence="9">
    <location>
        <begin position="398"/>
        <end position="418"/>
    </location>
</feature>
<feature type="transmembrane region" description="Helical" evidence="9">
    <location>
        <begin position="288"/>
        <end position="308"/>
    </location>
</feature>